<name>A0A933L0R2_9HYPH</name>
<comment type="caution">
    <text evidence="1">The sequence shown here is derived from an EMBL/GenBank/DDBJ whole genome shotgun (WGS) entry which is preliminary data.</text>
</comment>
<organism evidence="1 2">
    <name type="scientific">Devosia nanyangense</name>
    <dbReference type="NCBI Taxonomy" id="1228055"/>
    <lineage>
        <taxon>Bacteria</taxon>
        <taxon>Pseudomonadati</taxon>
        <taxon>Pseudomonadota</taxon>
        <taxon>Alphaproteobacteria</taxon>
        <taxon>Hyphomicrobiales</taxon>
        <taxon>Devosiaceae</taxon>
        <taxon>Devosia</taxon>
    </lineage>
</organism>
<dbReference type="Proteomes" id="UP000782610">
    <property type="component" value="Unassembled WGS sequence"/>
</dbReference>
<protein>
    <submittedName>
        <fullName evidence="1">Uncharacterized protein</fullName>
    </submittedName>
</protein>
<dbReference type="EMBL" id="JACRAF010000025">
    <property type="protein sequence ID" value="MBI4921853.1"/>
    <property type="molecule type" value="Genomic_DNA"/>
</dbReference>
<reference evidence="1" key="1">
    <citation type="submission" date="2020-07" db="EMBL/GenBank/DDBJ databases">
        <title>Huge and variable diversity of episymbiotic CPR bacteria and DPANN archaea in groundwater ecosystems.</title>
        <authorList>
            <person name="He C.Y."/>
            <person name="Keren R."/>
            <person name="Whittaker M."/>
            <person name="Farag I.F."/>
            <person name="Doudna J."/>
            <person name="Cate J.H.D."/>
            <person name="Banfield J.F."/>
        </authorList>
    </citation>
    <scope>NUCLEOTIDE SEQUENCE</scope>
    <source>
        <strain evidence="1">NC_groundwater_1586_Pr3_B-0.1um_66_15</strain>
    </source>
</reference>
<dbReference type="AlphaFoldDB" id="A0A933L0R2"/>
<evidence type="ECO:0000313" key="2">
    <source>
        <dbReference type="Proteomes" id="UP000782610"/>
    </source>
</evidence>
<evidence type="ECO:0000313" key="1">
    <source>
        <dbReference type="EMBL" id="MBI4921853.1"/>
    </source>
</evidence>
<proteinExistence type="predicted"/>
<sequence length="117" mass="12825">MVRAAFEAGTGIGLPSHADGYSTAADRAEVEAIRAGEAGDWIGVLRGSERAFDCATMRLMGTLHIGIIVERDRLLHVRRGRLSVIEPLGRFAGNGLELFRHRSLGGIGERDRQDERR</sequence>
<accession>A0A933L0R2</accession>
<gene>
    <name evidence="1" type="ORF">HY834_08895</name>
</gene>